<evidence type="ECO:0000256" key="6">
    <source>
        <dbReference type="ARBA" id="ARBA00022825"/>
    </source>
</evidence>
<proteinExistence type="predicted"/>
<evidence type="ECO:0000313" key="12">
    <source>
        <dbReference type="Proteomes" id="UP000625711"/>
    </source>
</evidence>
<dbReference type="InterPro" id="IPR031986">
    <property type="entry name" value="GD_N"/>
</dbReference>
<keyword evidence="3" id="KW-0645">Protease</keyword>
<evidence type="ECO:0000256" key="8">
    <source>
        <dbReference type="ARBA" id="ARBA00023157"/>
    </source>
</evidence>
<evidence type="ECO:0000256" key="5">
    <source>
        <dbReference type="ARBA" id="ARBA00022801"/>
    </source>
</evidence>
<dbReference type="SUPFAM" id="SSF50494">
    <property type="entry name" value="Trypsin-like serine proteases"/>
    <property type="match status" value="1"/>
</dbReference>
<sequence>MPPMVDVIDDGRILVFNTNNSDLVAVGYKNKTSVMMLVHIFTLCSLVISVVVGQLVSPCPEVLSYEPINADEPDRWYATIYLKSEEDLEGVWIRIHLDRTADLLGNWFGDTTSSNNREYTIRNPSYRLESGPPIAVRFFVKYNAGSVVPTVNKILLNGKTICPITTRTNGPQLHISHTRSTLAPTQSGNIINQNNVEDNKEDIPITLGAGPTNTGLSVGNPFTDEDDDDNSFFAGDFAGITNNKNASRPIILQPPSPPCGTIASHAIPLIRFGQSTVPGQWPWHVALYYSKGLELVYTCGGTLISEDFVLTAAHCTTKPRTNLAVNVRFLLLYLGKYSLMGFGPEVQDRKAQQIIVHPAYNSTLFYNDIALIKLDRPATITNYVRKCCLWQEPSSSLQNVIGKLGTVVGWGFDQSRQLTNNLMKTKMPVVPTDKCILSNRNFFSQFVSETNYCAGFRNETSVCNGDSGGGMVFPKEGTSGADTVWQIRGIVSVSIPLQGHGTCDPSNYMIFTDVAKHLAWIKRNANL</sequence>
<evidence type="ECO:0000256" key="3">
    <source>
        <dbReference type="ARBA" id="ARBA00022670"/>
    </source>
</evidence>
<evidence type="ECO:0000259" key="10">
    <source>
        <dbReference type="PROSITE" id="PS50240"/>
    </source>
</evidence>
<dbReference type="EMBL" id="JAACXV010000023">
    <property type="protein sequence ID" value="KAF7286608.1"/>
    <property type="molecule type" value="Genomic_DNA"/>
</dbReference>
<evidence type="ECO:0000313" key="11">
    <source>
        <dbReference type="EMBL" id="KAF7286608.1"/>
    </source>
</evidence>
<dbReference type="InterPro" id="IPR051333">
    <property type="entry name" value="CLIP_Serine_Protease"/>
</dbReference>
<dbReference type="GO" id="GO:0006508">
    <property type="term" value="P:proteolysis"/>
    <property type="evidence" value="ECO:0007669"/>
    <property type="project" value="UniProtKB-KW"/>
</dbReference>
<reference evidence="11" key="1">
    <citation type="submission" date="2020-08" db="EMBL/GenBank/DDBJ databases">
        <title>Genome sequencing and assembly of the red palm weevil Rhynchophorus ferrugineus.</title>
        <authorList>
            <person name="Dias G.B."/>
            <person name="Bergman C.M."/>
            <person name="Manee M."/>
        </authorList>
    </citation>
    <scope>NUCLEOTIDE SEQUENCE</scope>
    <source>
        <strain evidence="11">AA-2017</strain>
        <tissue evidence="11">Whole larva</tissue>
    </source>
</reference>
<dbReference type="AlphaFoldDB" id="A0A834IX04"/>
<dbReference type="InterPro" id="IPR001254">
    <property type="entry name" value="Trypsin_dom"/>
</dbReference>
<dbReference type="InterPro" id="IPR009003">
    <property type="entry name" value="Peptidase_S1_PA"/>
</dbReference>
<dbReference type="FunFam" id="2.40.10.10:FF:000146">
    <property type="entry name" value="Serine protease 53"/>
    <property type="match status" value="1"/>
</dbReference>
<comment type="subcellular location">
    <subcellularLocation>
        <location evidence="1">Secreted</location>
    </subcellularLocation>
</comment>
<dbReference type="InterPro" id="IPR018114">
    <property type="entry name" value="TRYPSIN_HIS"/>
</dbReference>
<evidence type="ECO:0000256" key="2">
    <source>
        <dbReference type="ARBA" id="ARBA00022525"/>
    </source>
</evidence>
<feature type="transmembrane region" description="Helical" evidence="9">
    <location>
        <begin position="36"/>
        <end position="56"/>
    </location>
</feature>
<keyword evidence="8" id="KW-1015">Disulfide bond</keyword>
<dbReference type="PANTHER" id="PTHR24260:SF143">
    <property type="entry name" value="SERINE PROTEASE GD-LIKE PROTEIN"/>
    <property type="match status" value="1"/>
</dbReference>
<dbReference type="PROSITE" id="PS50240">
    <property type="entry name" value="TRYPSIN_DOM"/>
    <property type="match status" value="1"/>
</dbReference>
<feature type="domain" description="Peptidase S1" evidence="10">
    <location>
        <begin position="270"/>
        <end position="526"/>
    </location>
</feature>
<keyword evidence="9" id="KW-1133">Transmembrane helix</keyword>
<name>A0A834IX04_RHYFE</name>
<evidence type="ECO:0000256" key="9">
    <source>
        <dbReference type="SAM" id="Phobius"/>
    </source>
</evidence>
<dbReference type="Pfam" id="PF00089">
    <property type="entry name" value="Trypsin"/>
    <property type="match status" value="1"/>
</dbReference>
<keyword evidence="2" id="KW-0964">Secreted</keyword>
<comment type="caution">
    <text evidence="11">The sequence shown here is derived from an EMBL/GenBank/DDBJ whole genome shotgun (WGS) entry which is preliminary data.</text>
</comment>
<dbReference type="InterPro" id="IPR001314">
    <property type="entry name" value="Peptidase_S1A"/>
</dbReference>
<keyword evidence="12" id="KW-1185">Reference proteome</keyword>
<accession>A0A834IX04</accession>
<dbReference type="PRINTS" id="PR00722">
    <property type="entry name" value="CHYMOTRYPSIN"/>
</dbReference>
<keyword evidence="9" id="KW-0472">Membrane</keyword>
<dbReference type="Gene3D" id="2.40.10.10">
    <property type="entry name" value="Trypsin-like serine proteases"/>
    <property type="match status" value="1"/>
</dbReference>
<dbReference type="GO" id="GO:0004252">
    <property type="term" value="F:serine-type endopeptidase activity"/>
    <property type="evidence" value="ECO:0007669"/>
    <property type="project" value="InterPro"/>
</dbReference>
<keyword evidence="9" id="KW-0812">Transmembrane</keyword>
<evidence type="ECO:0000256" key="4">
    <source>
        <dbReference type="ARBA" id="ARBA00022729"/>
    </source>
</evidence>
<evidence type="ECO:0000256" key="1">
    <source>
        <dbReference type="ARBA" id="ARBA00004613"/>
    </source>
</evidence>
<keyword evidence="6" id="KW-0720">Serine protease</keyword>
<dbReference type="Proteomes" id="UP000625711">
    <property type="component" value="Unassembled WGS sequence"/>
</dbReference>
<keyword evidence="7" id="KW-0865">Zymogen</keyword>
<protein>
    <recommendedName>
        <fullName evidence="10">Peptidase S1 domain-containing protein</fullName>
    </recommendedName>
</protein>
<dbReference type="PANTHER" id="PTHR24260">
    <property type="match status" value="1"/>
</dbReference>
<organism evidence="11 12">
    <name type="scientific">Rhynchophorus ferrugineus</name>
    <name type="common">Red palm weevil</name>
    <name type="synonym">Curculio ferrugineus</name>
    <dbReference type="NCBI Taxonomy" id="354439"/>
    <lineage>
        <taxon>Eukaryota</taxon>
        <taxon>Metazoa</taxon>
        <taxon>Ecdysozoa</taxon>
        <taxon>Arthropoda</taxon>
        <taxon>Hexapoda</taxon>
        <taxon>Insecta</taxon>
        <taxon>Pterygota</taxon>
        <taxon>Neoptera</taxon>
        <taxon>Endopterygota</taxon>
        <taxon>Coleoptera</taxon>
        <taxon>Polyphaga</taxon>
        <taxon>Cucujiformia</taxon>
        <taxon>Curculionidae</taxon>
        <taxon>Dryophthorinae</taxon>
        <taxon>Rhynchophorus</taxon>
    </lineage>
</organism>
<dbReference type="InterPro" id="IPR043504">
    <property type="entry name" value="Peptidase_S1_PA_chymotrypsin"/>
</dbReference>
<evidence type="ECO:0000256" key="7">
    <source>
        <dbReference type="ARBA" id="ARBA00023145"/>
    </source>
</evidence>
<keyword evidence="5" id="KW-0378">Hydrolase</keyword>
<dbReference type="SMART" id="SM00020">
    <property type="entry name" value="Tryp_SPc"/>
    <property type="match status" value="1"/>
</dbReference>
<keyword evidence="4" id="KW-0732">Signal</keyword>
<dbReference type="OrthoDB" id="6147874at2759"/>
<gene>
    <name evidence="11" type="ORF">GWI33_004647</name>
</gene>
<dbReference type="GO" id="GO:0005576">
    <property type="term" value="C:extracellular region"/>
    <property type="evidence" value="ECO:0007669"/>
    <property type="project" value="UniProtKB-SubCell"/>
</dbReference>
<dbReference type="Pfam" id="PF16030">
    <property type="entry name" value="GD_N"/>
    <property type="match status" value="1"/>
</dbReference>
<dbReference type="CDD" id="cd00190">
    <property type="entry name" value="Tryp_SPc"/>
    <property type="match status" value="1"/>
</dbReference>
<dbReference type="PROSITE" id="PS00134">
    <property type="entry name" value="TRYPSIN_HIS"/>
    <property type="match status" value="1"/>
</dbReference>